<dbReference type="AlphaFoldDB" id="A0A6J4VS58"/>
<dbReference type="PANTHER" id="PTHR33352:SF3">
    <property type="entry name" value="SLR1612 PROTEIN"/>
    <property type="match status" value="1"/>
</dbReference>
<proteinExistence type="predicted"/>
<gene>
    <name evidence="2" type="ORF">AVDCRST_MAG88-4224</name>
</gene>
<dbReference type="SUPFAM" id="SSF52980">
    <property type="entry name" value="Restriction endonuclease-like"/>
    <property type="match status" value="1"/>
</dbReference>
<dbReference type="InterPro" id="IPR011335">
    <property type="entry name" value="Restrct_endonuc-II-like"/>
</dbReference>
<feature type="domain" description="Putative restriction endonuclease" evidence="1">
    <location>
        <begin position="7"/>
        <end position="115"/>
    </location>
</feature>
<evidence type="ECO:0000259" key="1">
    <source>
        <dbReference type="Pfam" id="PF05685"/>
    </source>
</evidence>
<dbReference type="CDD" id="cd06260">
    <property type="entry name" value="DUF820-like"/>
    <property type="match status" value="1"/>
</dbReference>
<dbReference type="InterPro" id="IPR012296">
    <property type="entry name" value="Nuclease_put_TT1808"/>
</dbReference>
<name>A0A6J4VS58_9BACT</name>
<accession>A0A6J4VS58</accession>
<reference evidence="2" key="1">
    <citation type="submission" date="2020-02" db="EMBL/GenBank/DDBJ databases">
        <authorList>
            <person name="Meier V. D."/>
        </authorList>
    </citation>
    <scope>NUCLEOTIDE SEQUENCE</scope>
    <source>
        <strain evidence="2">AVDCRST_MAG88</strain>
    </source>
</reference>
<protein>
    <recommendedName>
        <fullName evidence="1">Putative restriction endonuclease domain-containing protein</fullName>
    </recommendedName>
</protein>
<evidence type="ECO:0000313" key="2">
    <source>
        <dbReference type="EMBL" id="CAA9587626.1"/>
    </source>
</evidence>
<dbReference type="EMBL" id="CADCWM010001055">
    <property type="protein sequence ID" value="CAA9587626.1"/>
    <property type="molecule type" value="Genomic_DNA"/>
</dbReference>
<dbReference type="Pfam" id="PF05685">
    <property type="entry name" value="Uma2"/>
    <property type="match status" value="1"/>
</dbReference>
<dbReference type="Gene3D" id="3.90.1570.10">
    <property type="entry name" value="tt1808, chain A"/>
    <property type="match status" value="1"/>
</dbReference>
<dbReference type="PANTHER" id="PTHR33352">
    <property type="entry name" value="SLR1095 PROTEIN"/>
    <property type="match status" value="1"/>
</dbReference>
<sequence>MLPIGYTWPTSARKRQLSPDVFVAFAPERARQSFDAAAEGGFPPFVLEVVSPSSTDRDEQEKRQAYDALGVREYALFTPREGAPSGLTGYRRGARGDFEPWPADEQGRLWSATLGLFLVARGALLRAQTAEGELLLTPDEAAEEVARLRRELERYRSQGGA</sequence>
<organism evidence="2">
    <name type="scientific">uncultured Thermomicrobiales bacterium</name>
    <dbReference type="NCBI Taxonomy" id="1645740"/>
    <lineage>
        <taxon>Bacteria</taxon>
        <taxon>Pseudomonadati</taxon>
        <taxon>Thermomicrobiota</taxon>
        <taxon>Thermomicrobia</taxon>
        <taxon>Thermomicrobiales</taxon>
        <taxon>environmental samples</taxon>
    </lineage>
</organism>
<dbReference type="InterPro" id="IPR008538">
    <property type="entry name" value="Uma2"/>
</dbReference>